<dbReference type="KEGG" id="sjp:SJA_C1-03580"/>
<proteinExistence type="predicted"/>
<accession>D4YXW0</accession>
<sequence>MDEVKSRHPQNKLIVRIPTDLPYTAVSSRFILIVCTYYPVVAGSTVKERDRNWLTCGSLPSCRAIALSTVMVLR</sequence>
<evidence type="ECO:0000313" key="1">
    <source>
        <dbReference type="EMBL" id="BAI95192.1"/>
    </source>
</evidence>
<dbReference type="AlphaFoldDB" id="D4YXW0"/>
<protein>
    <submittedName>
        <fullName evidence="1">Uncharacterized protein</fullName>
    </submittedName>
</protein>
<dbReference type="HOGENOM" id="CLU_2685945_0_0_5"/>
<dbReference type="Proteomes" id="UP000007753">
    <property type="component" value="Chromosome 1"/>
</dbReference>
<dbReference type="EMBL" id="AP010803">
    <property type="protein sequence ID" value="BAI95192.1"/>
    <property type="molecule type" value="Genomic_DNA"/>
</dbReference>
<name>D4YXW0_SPHIU</name>
<reference evidence="1 2" key="1">
    <citation type="journal article" date="2010" name="J. Bacteriol.">
        <title>Complete genome sequence of the representative gamma-hexachlorocyclohexane-degrading bacterium Sphingobium japonicum UT26.</title>
        <authorList>
            <person name="Nagata Y."/>
            <person name="Ohtsubo Y."/>
            <person name="Endo R."/>
            <person name="Ichikawa N."/>
            <person name="Ankai A."/>
            <person name="Oguchi A."/>
            <person name="Fukui S."/>
            <person name="Fujita N."/>
            <person name="Tsuda M."/>
        </authorList>
    </citation>
    <scope>NUCLEOTIDE SEQUENCE [LARGE SCALE GENOMIC DNA]</scope>
    <source>
        <strain evidence="2">DSM 16413 / CCM 7287 / MTCC 6362 / UT26 / NBRC 101211 / UT26S</strain>
    </source>
</reference>
<gene>
    <name evidence="1" type="ordered locus">SJA_C1-03580</name>
</gene>
<keyword evidence="2" id="KW-1185">Reference proteome</keyword>
<organism evidence="1 2">
    <name type="scientific">Sphingobium indicum (strain DSM 16413 / CCM 7287 / MTCC 6362 / UT26 / NBRC 101211 / UT26S)</name>
    <name type="common">Sphingobium japonicum</name>
    <dbReference type="NCBI Taxonomy" id="452662"/>
    <lineage>
        <taxon>Bacteria</taxon>
        <taxon>Pseudomonadati</taxon>
        <taxon>Pseudomonadota</taxon>
        <taxon>Alphaproteobacteria</taxon>
        <taxon>Sphingomonadales</taxon>
        <taxon>Sphingomonadaceae</taxon>
        <taxon>Sphingobium</taxon>
    </lineage>
</organism>
<evidence type="ECO:0000313" key="2">
    <source>
        <dbReference type="Proteomes" id="UP000007753"/>
    </source>
</evidence>